<dbReference type="SUPFAM" id="SSF52540">
    <property type="entry name" value="P-loop containing nucleoside triphosphate hydrolases"/>
    <property type="match status" value="1"/>
</dbReference>
<reference evidence="4" key="2">
    <citation type="submission" date="2021-08" db="EMBL/GenBank/DDBJ databases">
        <authorList>
            <person name="Eriksson T."/>
        </authorList>
    </citation>
    <scope>NUCLEOTIDE SEQUENCE</scope>
    <source>
        <strain evidence="4">Stoneville</strain>
        <tissue evidence="4">Whole head</tissue>
    </source>
</reference>
<evidence type="ECO:0000313" key="5">
    <source>
        <dbReference type="Proteomes" id="UP000719412"/>
    </source>
</evidence>
<dbReference type="Pfam" id="PF00685">
    <property type="entry name" value="Sulfotransfer_1"/>
    <property type="match status" value="1"/>
</dbReference>
<protein>
    <recommendedName>
        <fullName evidence="3">Sulfotransferase domain-containing protein</fullName>
    </recommendedName>
</protein>
<feature type="domain" description="Sulfotransferase" evidence="3">
    <location>
        <begin position="44"/>
        <end position="301"/>
    </location>
</feature>
<keyword evidence="2" id="KW-0808">Transferase</keyword>
<dbReference type="PANTHER" id="PTHR11783">
    <property type="entry name" value="SULFOTRANSFERASE SULT"/>
    <property type="match status" value="1"/>
</dbReference>
<evidence type="ECO:0000256" key="1">
    <source>
        <dbReference type="ARBA" id="ARBA00005771"/>
    </source>
</evidence>
<name>A0A8J6LE87_TENMO</name>
<organism evidence="4 5">
    <name type="scientific">Tenebrio molitor</name>
    <name type="common">Yellow mealworm beetle</name>
    <dbReference type="NCBI Taxonomy" id="7067"/>
    <lineage>
        <taxon>Eukaryota</taxon>
        <taxon>Metazoa</taxon>
        <taxon>Ecdysozoa</taxon>
        <taxon>Arthropoda</taxon>
        <taxon>Hexapoda</taxon>
        <taxon>Insecta</taxon>
        <taxon>Pterygota</taxon>
        <taxon>Neoptera</taxon>
        <taxon>Endopterygota</taxon>
        <taxon>Coleoptera</taxon>
        <taxon>Polyphaga</taxon>
        <taxon>Cucujiformia</taxon>
        <taxon>Tenebrionidae</taxon>
        <taxon>Tenebrio</taxon>
    </lineage>
</organism>
<dbReference type="Proteomes" id="UP000719412">
    <property type="component" value="Unassembled WGS sequence"/>
</dbReference>
<dbReference type="AlphaFoldDB" id="A0A8J6LE87"/>
<keyword evidence="5" id="KW-1185">Reference proteome</keyword>
<dbReference type="InterPro" id="IPR000863">
    <property type="entry name" value="Sulfotransferase_dom"/>
</dbReference>
<dbReference type="GO" id="GO:0008146">
    <property type="term" value="F:sulfotransferase activity"/>
    <property type="evidence" value="ECO:0007669"/>
    <property type="project" value="InterPro"/>
</dbReference>
<accession>A0A8J6LE87</accession>
<dbReference type="InterPro" id="IPR027417">
    <property type="entry name" value="P-loop_NTPase"/>
</dbReference>
<comment type="similarity">
    <text evidence="1">Belongs to the sulfotransferase 1 family.</text>
</comment>
<evidence type="ECO:0000256" key="2">
    <source>
        <dbReference type="ARBA" id="ARBA00022679"/>
    </source>
</evidence>
<sequence length="305" mass="36203">MSLHENSDSDGKFPLNLTIIDGFTLPKGCEEMKEQYDYLEFSEEDVWICSFPRSGCSTWMQEMVWMIVNDFDFKGAETPIHERCLFLEKTTLQIYNSSRINPIENIQNRKDLKNPLVFKTHLPFTLLPKQISSGEKKPKIIYVARDVKDTCVSYYHYGKFVWDYKTDFNEYCDLFLRGKAPYSPYWNHVLSYWQMRHNPNILFLRYEEMKSDLGGVIRRVSQFLHKSLTDEQIKILSHHLDFESMKKNPAVNYEAFYEPLRKLRPEGRFIRKGTVGDHKTIMSLDMQKKFDDWIESSIQDTDYAV</sequence>
<dbReference type="EMBL" id="JABDTM020014330">
    <property type="protein sequence ID" value="KAH0819534.1"/>
    <property type="molecule type" value="Genomic_DNA"/>
</dbReference>
<comment type="caution">
    <text evidence="4">The sequence shown here is derived from an EMBL/GenBank/DDBJ whole genome shotgun (WGS) entry which is preliminary data.</text>
</comment>
<reference evidence="4" key="1">
    <citation type="journal article" date="2020" name="J Insects Food Feed">
        <title>The yellow mealworm (Tenebrio molitor) genome: a resource for the emerging insects as food and feed industry.</title>
        <authorList>
            <person name="Eriksson T."/>
            <person name="Andere A."/>
            <person name="Kelstrup H."/>
            <person name="Emery V."/>
            <person name="Picard C."/>
        </authorList>
    </citation>
    <scope>NUCLEOTIDE SEQUENCE</scope>
    <source>
        <strain evidence="4">Stoneville</strain>
        <tissue evidence="4">Whole head</tissue>
    </source>
</reference>
<proteinExistence type="inferred from homology"/>
<gene>
    <name evidence="4" type="ORF">GEV33_003257</name>
</gene>
<evidence type="ECO:0000313" key="4">
    <source>
        <dbReference type="EMBL" id="KAH0819534.1"/>
    </source>
</evidence>
<evidence type="ECO:0000259" key="3">
    <source>
        <dbReference type="Pfam" id="PF00685"/>
    </source>
</evidence>
<dbReference type="Gene3D" id="3.40.50.300">
    <property type="entry name" value="P-loop containing nucleotide triphosphate hydrolases"/>
    <property type="match status" value="1"/>
</dbReference>